<keyword evidence="4" id="KW-0560">Oxidoreductase</keyword>
<dbReference type="InterPro" id="IPR002938">
    <property type="entry name" value="FAD-bd"/>
</dbReference>
<evidence type="ECO:0000259" key="6">
    <source>
        <dbReference type="Pfam" id="PF01494"/>
    </source>
</evidence>
<evidence type="ECO:0000256" key="3">
    <source>
        <dbReference type="ARBA" id="ARBA00022827"/>
    </source>
</evidence>
<dbReference type="SUPFAM" id="SSF54373">
    <property type="entry name" value="FAD-linked reductases, C-terminal domain"/>
    <property type="match status" value="1"/>
</dbReference>
<name>A0AAN6IYA0_EXODE</name>
<dbReference type="PANTHER" id="PTHR13789:SF261">
    <property type="entry name" value="HYDROXYLASE, PUTATIVE (AFU_ORTHOLOGUE AFUA_7G00590)-RELATED"/>
    <property type="match status" value="1"/>
</dbReference>
<comment type="caution">
    <text evidence="7">The sequence shown here is derived from an EMBL/GenBank/DDBJ whole genome shotgun (WGS) entry which is preliminary data.</text>
</comment>
<dbReference type="SUPFAM" id="SSF51905">
    <property type="entry name" value="FAD/NAD(P)-binding domain"/>
    <property type="match status" value="1"/>
</dbReference>
<keyword evidence="5" id="KW-0503">Monooxygenase</keyword>
<dbReference type="Proteomes" id="UP001161757">
    <property type="component" value="Unassembled WGS sequence"/>
</dbReference>
<dbReference type="EMBL" id="JAJGCB010000001">
    <property type="protein sequence ID" value="KAJ8995835.1"/>
    <property type="molecule type" value="Genomic_DNA"/>
</dbReference>
<accession>A0AAN6IYA0</accession>
<dbReference type="InterPro" id="IPR036188">
    <property type="entry name" value="FAD/NAD-bd_sf"/>
</dbReference>
<organism evidence="7 8">
    <name type="scientific">Exophiala dermatitidis</name>
    <name type="common">Black yeast-like fungus</name>
    <name type="synonym">Wangiella dermatitidis</name>
    <dbReference type="NCBI Taxonomy" id="5970"/>
    <lineage>
        <taxon>Eukaryota</taxon>
        <taxon>Fungi</taxon>
        <taxon>Dikarya</taxon>
        <taxon>Ascomycota</taxon>
        <taxon>Pezizomycotina</taxon>
        <taxon>Eurotiomycetes</taxon>
        <taxon>Chaetothyriomycetidae</taxon>
        <taxon>Chaetothyriales</taxon>
        <taxon>Herpotrichiellaceae</taxon>
        <taxon>Exophiala</taxon>
    </lineage>
</organism>
<evidence type="ECO:0000256" key="1">
    <source>
        <dbReference type="ARBA" id="ARBA00007992"/>
    </source>
</evidence>
<proteinExistence type="inferred from homology"/>
<reference evidence="7" key="1">
    <citation type="submission" date="2023-01" db="EMBL/GenBank/DDBJ databases">
        <title>Exophiala dermititidis isolated from Cystic Fibrosis Patient.</title>
        <authorList>
            <person name="Kurbessoian T."/>
            <person name="Crocker A."/>
            <person name="Murante D."/>
            <person name="Hogan D.A."/>
            <person name="Stajich J.E."/>
        </authorList>
    </citation>
    <scope>NUCLEOTIDE SEQUENCE</scope>
    <source>
        <strain evidence="7">Ex8</strain>
    </source>
</reference>
<evidence type="ECO:0000256" key="5">
    <source>
        <dbReference type="ARBA" id="ARBA00023033"/>
    </source>
</evidence>
<sequence length="466" mass="52539">MSTLQVLIVGGSIGGLATALALRSQGHHVKIYEQTGVPNSVGAGITVYPNALSALQALGVDLAQVRATRVQELIRLRMEEDGTTQSDTFELDEHTWPWHNTTYQDLCASLWNALQETKSGCPKIEYYTGRPVYRVDPAKGIVYFVDGSEVQGDVIIGADGVHSICRSFVFSGKTERFRLKRHVFRAQIPREALADDSRTCQFVKQPGQLHAYHHKDKSLLVYPASDGQVICIKLLYDDRMAIRNLSKDWRDPASKTKLMRLAEGFPEECFALLQRIRDRDLLDQPIWDMDPLATFQCHRLALVGDAAHPMPPYCGQRIAMALEDALALGVVLEPGLSPSEVEDRLKLYSRTRKVRAEAIQETIRGLEEISICDILNNFDPSPFRHYILDHDEQAHTRQALIAWKKQHCVAVFNIPLESTESAETRRPSAVGSILSFKRHHPSEGLPPRKWWSVRMKAPKPWSRVFG</sequence>
<protein>
    <recommendedName>
        <fullName evidence="6">FAD-binding domain-containing protein</fullName>
    </recommendedName>
</protein>
<dbReference type="GO" id="GO:0004497">
    <property type="term" value="F:monooxygenase activity"/>
    <property type="evidence" value="ECO:0007669"/>
    <property type="project" value="UniProtKB-KW"/>
</dbReference>
<dbReference type="PANTHER" id="PTHR13789">
    <property type="entry name" value="MONOOXYGENASE"/>
    <property type="match status" value="1"/>
</dbReference>
<dbReference type="GO" id="GO:0071949">
    <property type="term" value="F:FAD binding"/>
    <property type="evidence" value="ECO:0007669"/>
    <property type="project" value="InterPro"/>
</dbReference>
<keyword evidence="2" id="KW-0285">Flavoprotein</keyword>
<keyword evidence="3" id="KW-0274">FAD</keyword>
<dbReference type="Pfam" id="PF01494">
    <property type="entry name" value="FAD_binding_3"/>
    <property type="match status" value="1"/>
</dbReference>
<evidence type="ECO:0000313" key="7">
    <source>
        <dbReference type="EMBL" id="KAJ8995835.1"/>
    </source>
</evidence>
<dbReference type="PRINTS" id="PR00420">
    <property type="entry name" value="RNGMNOXGNASE"/>
</dbReference>
<dbReference type="AlphaFoldDB" id="A0AAN6IYA0"/>
<feature type="domain" description="FAD-binding" evidence="6">
    <location>
        <begin position="4"/>
        <end position="359"/>
    </location>
</feature>
<evidence type="ECO:0000313" key="8">
    <source>
        <dbReference type="Proteomes" id="UP001161757"/>
    </source>
</evidence>
<evidence type="ECO:0000256" key="2">
    <source>
        <dbReference type="ARBA" id="ARBA00022630"/>
    </source>
</evidence>
<evidence type="ECO:0000256" key="4">
    <source>
        <dbReference type="ARBA" id="ARBA00023002"/>
    </source>
</evidence>
<comment type="similarity">
    <text evidence="1">Belongs to the paxM FAD-dependent monooxygenase family.</text>
</comment>
<dbReference type="InterPro" id="IPR050493">
    <property type="entry name" value="FAD-dep_Monooxygenase_BioMet"/>
</dbReference>
<gene>
    <name evidence="7" type="ORF">HRR80_000589</name>
</gene>
<dbReference type="Gene3D" id="3.50.50.60">
    <property type="entry name" value="FAD/NAD(P)-binding domain"/>
    <property type="match status" value="1"/>
</dbReference>